<keyword evidence="3" id="KW-1185">Reference proteome</keyword>
<protein>
    <submittedName>
        <fullName evidence="2">DUF1421 domain-containing protein</fullName>
    </submittedName>
</protein>
<evidence type="ECO:0000256" key="1">
    <source>
        <dbReference type="SAM" id="MobiDB-lite"/>
    </source>
</evidence>
<accession>A0ABD1Q4C8</accession>
<proteinExistence type="predicted"/>
<dbReference type="AlphaFoldDB" id="A0ABD1Q4C8"/>
<comment type="caution">
    <text evidence="2">The sequence shown here is derived from an EMBL/GenBank/DDBJ whole genome shotgun (WGS) entry which is preliminary data.</text>
</comment>
<feature type="region of interest" description="Disordered" evidence="1">
    <location>
        <begin position="94"/>
        <end position="119"/>
    </location>
</feature>
<name>A0ABD1Q4C8_9LAMI</name>
<gene>
    <name evidence="2" type="ORF">Adt_39187</name>
</gene>
<dbReference type="Proteomes" id="UP001604336">
    <property type="component" value="Unassembled WGS sequence"/>
</dbReference>
<organism evidence="2 3">
    <name type="scientific">Abeliophyllum distichum</name>
    <dbReference type="NCBI Taxonomy" id="126358"/>
    <lineage>
        <taxon>Eukaryota</taxon>
        <taxon>Viridiplantae</taxon>
        <taxon>Streptophyta</taxon>
        <taxon>Embryophyta</taxon>
        <taxon>Tracheophyta</taxon>
        <taxon>Spermatophyta</taxon>
        <taxon>Magnoliopsida</taxon>
        <taxon>eudicotyledons</taxon>
        <taxon>Gunneridae</taxon>
        <taxon>Pentapetalae</taxon>
        <taxon>asterids</taxon>
        <taxon>lamiids</taxon>
        <taxon>Lamiales</taxon>
        <taxon>Oleaceae</taxon>
        <taxon>Forsythieae</taxon>
        <taxon>Abeliophyllum</taxon>
    </lineage>
</organism>
<reference evidence="3" key="1">
    <citation type="submission" date="2024-07" db="EMBL/GenBank/DDBJ databases">
        <title>Two chromosome-level genome assemblies of Korean endemic species Abeliophyllum distichum and Forsythia ovata (Oleaceae).</title>
        <authorList>
            <person name="Jang H."/>
        </authorList>
    </citation>
    <scope>NUCLEOTIDE SEQUENCE [LARGE SCALE GENOMIC DNA]</scope>
</reference>
<dbReference type="EMBL" id="JBFOLK010000012">
    <property type="protein sequence ID" value="KAL2471051.1"/>
    <property type="molecule type" value="Genomic_DNA"/>
</dbReference>
<evidence type="ECO:0000313" key="2">
    <source>
        <dbReference type="EMBL" id="KAL2471051.1"/>
    </source>
</evidence>
<evidence type="ECO:0000313" key="3">
    <source>
        <dbReference type="Proteomes" id="UP001604336"/>
    </source>
</evidence>
<sequence length="119" mass="13671">MYFSNSEIQGEYQKKILTLVYDEDDNQDVGNMDLSDMKLDQSGDKHLITKEVSDEHQIIKEVGLSQTQPETDFFFLCGNLALSPVDISHQLLTEDVPEPHRRQVSQHHARDIPKATYKP</sequence>